<dbReference type="InterPro" id="IPR036047">
    <property type="entry name" value="F-box-like_dom_sf"/>
</dbReference>
<dbReference type="GO" id="GO:0031146">
    <property type="term" value="P:SCF-dependent proteasomal ubiquitin-dependent protein catabolic process"/>
    <property type="evidence" value="ECO:0007669"/>
    <property type="project" value="TreeGrafter"/>
</dbReference>
<gene>
    <name evidence="3" type="primary">Fbxl4_0</name>
    <name evidence="3" type="ORF">G6Z77_0003406</name>
</gene>
<dbReference type="Pfam" id="PF25372">
    <property type="entry name" value="DUF7885"/>
    <property type="match status" value="1"/>
</dbReference>
<reference evidence="3 4" key="1">
    <citation type="submission" date="2020-02" db="EMBL/GenBank/DDBJ databases">
        <title>Relaxed selection underlies rapid genomic changes in the transitions from sociality to social parasitism in ants.</title>
        <authorList>
            <person name="Bi X."/>
        </authorList>
    </citation>
    <scope>NUCLEOTIDE SEQUENCE [LARGE SCALE GENOMIC DNA]</scope>
    <source>
        <strain evidence="3">BGI-DK2014b</strain>
        <tissue evidence="3">Whole body</tissue>
    </source>
</reference>
<dbReference type="Gene3D" id="1.20.1280.50">
    <property type="match status" value="1"/>
</dbReference>
<dbReference type="GO" id="GO:0019005">
    <property type="term" value="C:SCF ubiquitin ligase complex"/>
    <property type="evidence" value="ECO:0007669"/>
    <property type="project" value="TreeGrafter"/>
</dbReference>
<dbReference type="Proteomes" id="UP000670152">
    <property type="component" value="Unassembled WGS sequence"/>
</dbReference>
<evidence type="ECO:0000256" key="1">
    <source>
        <dbReference type="ARBA" id="ARBA00022786"/>
    </source>
</evidence>
<keyword evidence="1" id="KW-0833">Ubl conjugation pathway</keyword>
<name>A0A836FU99_9HYME</name>
<dbReference type="PROSITE" id="PS50181">
    <property type="entry name" value="FBOX"/>
    <property type="match status" value="1"/>
</dbReference>
<dbReference type="OrthoDB" id="2153609at2759"/>
<feature type="non-terminal residue" evidence="3">
    <location>
        <position position="338"/>
    </location>
</feature>
<dbReference type="Pfam" id="PF12937">
    <property type="entry name" value="F-box-like"/>
    <property type="match status" value="1"/>
</dbReference>
<dbReference type="InterPro" id="IPR032675">
    <property type="entry name" value="LRR_dom_sf"/>
</dbReference>
<dbReference type="PANTHER" id="PTHR13318">
    <property type="entry name" value="PARTNER OF PAIRED, ISOFORM B-RELATED"/>
    <property type="match status" value="1"/>
</dbReference>
<dbReference type="EMBL" id="JAANIB010007439">
    <property type="protein sequence ID" value="KAG5325922.1"/>
    <property type="molecule type" value="Genomic_DNA"/>
</dbReference>
<organism evidence="3 4">
    <name type="scientific">Acromyrmex heyeri</name>
    <dbReference type="NCBI Taxonomy" id="230685"/>
    <lineage>
        <taxon>Eukaryota</taxon>
        <taxon>Metazoa</taxon>
        <taxon>Ecdysozoa</taxon>
        <taxon>Arthropoda</taxon>
        <taxon>Hexapoda</taxon>
        <taxon>Insecta</taxon>
        <taxon>Pterygota</taxon>
        <taxon>Neoptera</taxon>
        <taxon>Endopterygota</taxon>
        <taxon>Hymenoptera</taxon>
        <taxon>Apocrita</taxon>
        <taxon>Aculeata</taxon>
        <taxon>Formicoidea</taxon>
        <taxon>Formicidae</taxon>
        <taxon>Myrmicinae</taxon>
        <taxon>Acromyrmex</taxon>
    </lineage>
</organism>
<proteinExistence type="predicted"/>
<protein>
    <submittedName>
        <fullName evidence="3">FBXL4 protein</fullName>
    </submittedName>
</protein>
<dbReference type="AlphaFoldDB" id="A0A836FU99"/>
<accession>A0A836FU99</accession>
<keyword evidence="4" id="KW-1185">Reference proteome</keyword>
<dbReference type="InterPro" id="IPR006553">
    <property type="entry name" value="Leu-rich_rpt_Cys-con_subtyp"/>
</dbReference>
<dbReference type="InterPro" id="IPR001810">
    <property type="entry name" value="F-box_dom"/>
</dbReference>
<evidence type="ECO:0000259" key="2">
    <source>
        <dbReference type="PROSITE" id="PS50181"/>
    </source>
</evidence>
<evidence type="ECO:0000313" key="4">
    <source>
        <dbReference type="Proteomes" id="UP000670152"/>
    </source>
</evidence>
<dbReference type="SMART" id="SM00367">
    <property type="entry name" value="LRR_CC"/>
    <property type="match status" value="2"/>
</dbReference>
<dbReference type="Gene3D" id="3.80.10.10">
    <property type="entry name" value="Ribonuclease Inhibitor"/>
    <property type="match status" value="1"/>
</dbReference>
<feature type="non-terminal residue" evidence="3">
    <location>
        <position position="1"/>
    </location>
</feature>
<sequence>MDSTSFICASLLRQGRMYEQIPGCPALATNSVLYFLLQDEIIMIILRKLDLRSLCRMNGVNKRFNNLAQDHLLYTSVNLKPYYRIINIKAFYYLAPRCKYLRQLNFSYCDWISNHVGTFLVSYGSLLTHLKLAGLSIANNTIFTISRICENLKELDLFNCYSITDVGFSYLENLKFLEYLNVGNTSITTKILCKILRRNIRMRHLFIKGTYEDLLNADEVLIELRTSCPDLESISLEYTFTSISIKLTSKGINALIACKNLRYVDLDWWYVFYISGGSFFKVFSCQHMKRAFLCDIKDLTEHDLRIMELCENFKVLHLMCTSPETCSAIVMNCQINLR</sequence>
<feature type="domain" description="F-box" evidence="2">
    <location>
        <begin position="31"/>
        <end position="77"/>
    </location>
</feature>
<evidence type="ECO:0000313" key="3">
    <source>
        <dbReference type="EMBL" id="KAG5325922.1"/>
    </source>
</evidence>
<dbReference type="SUPFAM" id="SSF52047">
    <property type="entry name" value="RNI-like"/>
    <property type="match status" value="1"/>
</dbReference>
<comment type="caution">
    <text evidence="3">The sequence shown here is derived from an EMBL/GenBank/DDBJ whole genome shotgun (WGS) entry which is preliminary data.</text>
</comment>
<dbReference type="PANTHER" id="PTHR13318:SF95">
    <property type="entry name" value="F-BOX PROTEIN YLR352W"/>
    <property type="match status" value="1"/>
</dbReference>
<dbReference type="SUPFAM" id="SSF81383">
    <property type="entry name" value="F-box domain"/>
    <property type="match status" value="1"/>
</dbReference>
<dbReference type="InterPro" id="IPR057207">
    <property type="entry name" value="FBXL15_LRR"/>
</dbReference>